<dbReference type="EMBL" id="JADEWC010000008">
    <property type="protein sequence ID" value="MBE9222077.1"/>
    <property type="molecule type" value="Genomic_DNA"/>
</dbReference>
<protein>
    <recommendedName>
        <fullName evidence="2">non-specific serine/threonine protein kinase</fullName>
        <ecNumber evidence="2">2.7.11.1</ecNumber>
    </recommendedName>
</protein>
<dbReference type="PANTHER" id="PTHR43671">
    <property type="entry name" value="SERINE/THREONINE-PROTEIN KINASE NEK"/>
    <property type="match status" value="1"/>
</dbReference>
<evidence type="ECO:0000313" key="9">
    <source>
        <dbReference type="EMBL" id="MBE9222077.1"/>
    </source>
</evidence>
<dbReference type="Pfam" id="PF00069">
    <property type="entry name" value="Pkinase"/>
    <property type="match status" value="1"/>
</dbReference>
<dbReference type="RefSeq" id="WP_193800244.1">
    <property type="nucleotide sequence ID" value="NZ_JADEWC010000008.1"/>
</dbReference>
<reference evidence="9 10" key="1">
    <citation type="submission" date="2020-10" db="EMBL/GenBank/DDBJ databases">
        <authorList>
            <person name="Castelo-Branco R."/>
            <person name="Eusebio N."/>
            <person name="Adriana R."/>
            <person name="Vieira A."/>
            <person name="Brugerolle De Fraissinette N."/>
            <person name="Rezende De Castro R."/>
            <person name="Schneider M.P."/>
            <person name="Vasconcelos V."/>
            <person name="Leao P.N."/>
        </authorList>
    </citation>
    <scope>NUCLEOTIDE SEQUENCE [LARGE SCALE GENOMIC DNA]</scope>
    <source>
        <strain evidence="9 10">LEGE 03274</strain>
    </source>
</reference>
<dbReference type="InterPro" id="IPR011009">
    <property type="entry name" value="Kinase-like_dom_sf"/>
</dbReference>
<dbReference type="GO" id="GO:0004674">
    <property type="term" value="F:protein serine/threonine kinase activity"/>
    <property type="evidence" value="ECO:0007669"/>
    <property type="project" value="UniProtKB-KW"/>
</dbReference>
<dbReference type="SMART" id="SM00220">
    <property type="entry name" value="S_TKc"/>
    <property type="match status" value="1"/>
</dbReference>
<dbReference type="InterPro" id="IPR050660">
    <property type="entry name" value="NEK_Ser/Thr_kinase"/>
</dbReference>
<dbReference type="InterPro" id="IPR017441">
    <property type="entry name" value="Protein_kinase_ATP_BS"/>
</dbReference>
<keyword evidence="10" id="KW-1185">Reference proteome</keyword>
<dbReference type="PROSITE" id="PS00108">
    <property type="entry name" value="PROTEIN_KINASE_ST"/>
    <property type="match status" value="1"/>
</dbReference>
<feature type="domain" description="Protein kinase" evidence="8">
    <location>
        <begin position="24"/>
        <end position="296"/>
    </location>
</feature>
<dbReference type="Gene3D" id="3.30.200.20">
    <property type="entry name" value="Phosphorylase Kinase, domain 1"/>
    <property type="match status" value="1"/>
</dbReference>
<dbReference type="InterPro" id="IPR000719">
    <property type="entry name" value="Prot_kinase_dom"/>
</dbReference>
<comment type="similarity">
    <text evidence="1">Belongs to the protein kinase superfamily. NEK Ser/Thr protein kinase family. NIMA subfamily.</text>
</comment>
<dbReference type="PROSITE" id="PS00107">
    <property type="entry name" value="PROTEIN_KINASE_ATP"/>
    <property type="match status" value="1"/>
</dbReference>
<accession>A0ABR9V2G5</accession>
<dbReference type="Proteomes" id="UP000654604">
    <property type="component" value="Unassembled WGS sequence"/>
</dbReference>
<keyword evidence="4 7" id="KW-0547">Nucleotide-binding</keyword>
<organism evidence="9 10">
    <name type="scientific">Cyanobacterium stanieri LEGE 03274</name>
    <dbReference type="NCBI Taxonomy" id="1828756"/>
    <lineage>
        <taxon>Bacteria</taxon>
        <taxon>Bacillati</taxon>
        <taxon>Cyanobacteriota</taxon>
        <taxon>Cyanophyceae</taxon>
        <taxon>Oscillatoriophycideae</taxon>
        <taxon>Chroococcales</taxon>
        <taxon>Geminocystaceae</taxon>
        <taxon>Cyanobacterium</taxon>
    </lineage>
</organism>
<dbReference type="InterPro" id="IPR008271">
    <property type="entry name" value="Ser/Thr_kinase_AS"/>
</dbReference>
<dbReference type="PANTHER" id="PTHR43671:SF13">
    <property type="entry name" value="SERINE_THREONINE-PROTEIN KINASE NEK2"/>
    <property type="match status" value="1"/>
</dbReference>
<evidence type="ECO:0000256" key="2">
    <source>
        <dbReference type="ARBA" id="ARBA00012513"/>
    </source>
</evidence>
<evidence type="ECO:0000256" key="4">
    <source>
        <dbReference type="ARBA" id="ARBA00022741"/>
    </source>
</evidence>
<name>A0ABR9V2G5_9CHRO</name>
<keyword evidence="3" id="KW-0808">Transferase</keyword>
<gene>
    <name evidence="9" type="ORF">IQ215_05140</name>
</gene>
<evidence type="ECO:0000256" key="3">
    <source>
        <dbReference type="ARBA" id="ARBA00022679"/>
    </source>
</evidence>
<dbReference type="PROSITE" id="PS50011">
    <property type="entry name" value="PROTEIN_KINASE_DOM"/>
    <property type="match status" value="1"/>
</dbReference>
<evidence type="ECO:0000256" key="5">
    <source>
        <dbReference type="ARBA" id="ARBA00022777"/>
    </source>
</evidence>
<evidence type="ECO:0000256" key="7">
    <source>
        <dbReference type="PROSITE-ProRule" id="PRU10141"/>
    </source>
</evidence>
<proteinExistence type="inferred from homology"/>
<dbReference type="EC" id="2.7.11.1" evidence="2"/>
<keyword evidence="5 9" id="KW-0418">Kinase</keyword>
<keyword evidence="6 7" id="KW-0067">ATP-binding</keyword>
<evidence type="ECO:0000256" key="6">
    <source>
        <dbReference type="ARBA" id="ARBA00022840"/>
    </source>
</evidence>
<dbReference type="SUPFAM" id="SSF56112">
    <property type="entry name" value="Protein kinase-like (PK-like)"/>
    <property type="match status" value="1"/>
</dbReference>
<sequence length="500" mass="57293">MFKPISDLVKSLQKDSGELLVNRYKIGNLLGKGAMGQVYKAFDTNNNDGVVAIKFLSQALLDGKMRDRFQKEARISALLGEQSDHIVRVKDYGVDDSQVPFYVMEYLEGYDLDQLIKKKPLSLPKFLSLIYQICLGLECAHNGILVNNELAPIIHRDIKPSNIFLSKDPKQVHFVKILDFGIAQIHNPDESLTQKSFMGTPEYCSPEQMAEEELKPTSDIYSLGVLMYQMLTRETPIKAEAHNFQSWYKAHNEFAPKKLPSYLELPPELDDLIMKCLNKSPARRPQSIREILKLIIPLEREYSGADEEINHKSQEASSNLPLSTVYRQSVWPKDKPQKKIVFPNLTEAQEGTFSSLWSMLDADEVLHFQPKSTFCFTHFMFQATPHPMILWVNLLYNRSYEPKWLPCYLDLKTDIGYQISTHLVSQKKYYILLFELGNPSGYKQKLTVNVSVEKLKQLQSFVMRASSWGGERQPEASKIILKKQFESVKKTILAAVARAK</sequence>
<keyword evidence="9" id="KW-0723">Serine/threonine-protein kinase</keyword>
<dbReference type="Gene3D" id="1.10.510.10">
    <property type="entry name" value="Transferase(Phosphotransferase) domain 1"/>
    <property type="match status" value="1"/>
</dbReference>
<feature type="binding site" evidence="7">
    <location>
        <position position="54"/>
    </location>
    <ligand>
        <name>ATP</name>
        <dbReference type="ChEBI" id="CHEBI:30616"/>
    </ligand>
</feature>
<comment type="caution">
    <text evidence="9">The sequence shown here is derived from an EMBL/GenBank/DDBJ whole genome shotgun (WGS) entry which is preliminary data.</text>
</comment>
<evidence type="ECO:0000256" key="1">
    <source>
        <dbReference type="ARBA" id="ARBA00010886"/>
    </source>
</evidence>
<evidence type="ECO:0000259" key="8">
    <source>
        <dbReference type="PROSITE" id="PS50011"/>
    </source>
</evidence>
<dbReference type="CDD" id="cd14014">
    <property type="entry name" value="STKc_PknB_like"/>
    <property type="match status" value="1"/>
</dbReference>
<evidence type="ECO:0000313" key="10">
    <source>
        <dbReference type="Proteomes" id="UP000654604"/>
    </source>
</evidence>